<sequence length="180" mass="21226">MVRPVNKQELIVAAQDKFQQMMSLIGELDNGQKQVDFDWSNQKIGKEAHWERDKNIRDVIIHLFEWHKLLLNWVEANQVGEGTSFLPEPYNWRTYGQMNQEFFEKHQQTEFEEALGLVQKSHKQVMLLIDSFSDEALFTKKYFSWTGGSTLGSYCISATSSHYEWAIKKIKKHKKQLLKK</sequence>
<accession>A0A429ZRV0</accession>
<dbReference type="Pfam" id="PF08020">
    <property type="entry name" value="DUF1706"/>
    <property type="match status" value="1"/>
</dbReference>
<name>A0A429ZRV0_9ENTE</name>
<organism evidence="1 2">
    <name type="scientific">Vagococcus vulneris</name>
    <dbReference type="NCBI Taxonomy" id="1977869"/>
    <lineage>
        <taxon>Bacteria</taxon>
        <taxon>Bacillati</taxon>
        <taxon>Bacillota</taxon>
        <taxon>Bacilli</taxon>
        <taxon>Lactobacillales</taxon>
        <taxon>Enterococcaceae</taxon>
        <taxon>Vagococcus</taxon>
    </lineage>
</organism>
<dbReference type="PIRSF" id="PIRSF031551">
    <property type="entry name" value="DUF1706"/>
    <property type="match status" value="1"/>
</dbReference>
<dbReference type="InterPro" id="IPR012550">
    <property type="entry name" value="DUF1706"/>
</dbReference>
<proteinExistence type="predicted"/>
<gene>
    <name evidence="1" type="ORF">CBF37_11105</name>
</gene>
<evidence type="ECO:0000313" key="1">
    <source>
        <dbReference type="EMBL" id="RST96391.1"/>
    </source>
</evidence>
<dbReference type="Gene3D" id="1.20.120.450">
    <property type="entry name" value="dinb family like domain"/>
    <property type="match status" value="1"/>
</dbReference>
<evidence type="ECO:0000313" key="2">
    <source>
        <dbReference type="Proteomes" id="UP000287857"/>
    </source>
</evidence>
<keyword evidence="2" id="KW-1185">Reference proteome</keyword>
<dbReference type="RefSeq" id="WP_125984804.1">
    <property type="nucleotide sequence ID" value="NZ_NGJS01000027.1"/>
</dbReference>
<dbReference type="InterPro" id="IPR034660">
    <property type="entry name" value="DinB/YfiT-like"/>
</dbReference>
<comment type="caution">
    <text evidence="1">The sequence shown here is derived from an EMBL/GenBank/DDBJ whole genome shotgun (WGS) entry which is preliminary data.</text>
</comment>
<dbReference type="PANTHER" id="PTHR40658">
    <property type="match status" value="1"/>
</dbReference>
<evidence type="ECO:0008006" key="3">
    <source>
        <dbReference type="Google" id="ProtNLM"/>
    </source>
</evidence>
<dbReference type="EMBL" id="NGJS01000027">
    <property type="protein sequence ID" value="RST96391.1"/>
    <property type="molecule type" value="Genomic_DNA"/>
</dbReference>
<dbReference type="OrthoDB" id="9786621at2"/>
<dbReference type="AlphaFoldDB" id="A0A429ZRV0"/>
<reference evidence="1 2" key="1">
    <citation type="submission" date="2017-05" db="EMBL/GenBank/DDBJ databases">
        <title>Vagococcus spp. assemblies.</title>
        <authorList>
            <person name="Gulvik C.A."/>
        </authorList>
    </citation>
    <scope>NUCLEOTIDE SEQUENCE [LARGE SCALE GENOMIC DNA]</scope>
    <source>
        <strain evidence="1 2">SS1995</strain>
    </source>
</reference>
<protein>
    <recommendedName>
        <fullName evidence="3">ClbS/DfsB family four-helix bundle protein</fullName>
    </recommendedName>
</protein>
<dbReference type="PANTHER" id="PTHR40658:SF4">
    <property type="entry name" value="HYPOTHETICAL CYTOSOLIC PROTEIN"/>
    <property type="match status" value="1"/>
</dbReference>
<dbReference type="Proteomes" id="UP000287857">
    <property type="component" value="Unassembled WGS sequence"/>
</dbReference>